<dbReference type="EMBL" id="CAJOBI010313577">
    <property type="protein sequence ID" value="CAF5173288.1"/>
    <property type="molecule type" value="Genomic_DNA"/>
</dbReference>
<reference evidence="3" key="1">
    <citation type="submission" date="2021-02" db="EMBL/GenBank/DDBJ databases">
        <authorList>
            <person name="Nowell W R."/>
        </authorList>
    </citation>
    <scope>NUCLEOTIDE SEQUENCE</scope>
</reference>
<keyword evidence="1" id="KW-0479">Metal-binding</keyword>
<proteinExistence type="predicted"/>
<dbReference type="GO" id="GO:0008270">
    <property type="term" value="F:zinc ion binding"/>
    <property type="evidence" value="ECO:0007669"/>
    <property type="project" value="UniProtKB-KW"/>
</dbReference>
<dbReference type="Proteomes" id="UP000676336">
    <property type="component" value="Unassembled WGS sequence"/>
</dbReference>
<feature type="domain" description="CCHC-type" evidence="2">
    <location>
        <begin position="52"/>
        <end position="67"/>
    </location>
</feature>
<evidence type="ECO:0000313" key="3">
    <source>
        <dbReference type="EMBL" id="CAF5173288.1"/>
    </source>
</evidence>
<dbReference type="GO" id="GO:0003676">
    <property type="term" value="F:nucleic acid binding"/>
    <property type="evidence" value="ECO:0007669"/>
    <property type="project" value="InterPro"/>
</dbReference>
<comment type="caution">
    <text evidence="3">The sequence shown here is derived from an EMBL/GenBank/DDBJ whole genome shotgun (WGS) entry which is preliminary data.</text>
</comment>
<protein>
    <recommendedName>
        <fullName evidence="2">CCHC-type domain-containing protein</fullName>
    </recommendedName>
</protein>
<accession>A0A8S3GVC5</accession>
<keyword evidence="1" id="KW-0863">Zinc-finger</keyword>
<organism evidence="3 4">
    <name type="scientific">Rotaria magnacalcarata</name>
    <dbReference type="NCBI Taxonomy" id="392030"/>
    <lineage>
        <taxon>Eukaryota</taxon>
        <taxon>Metazoa</taxon>
        <taxon>Spiralia</taxon>
        <taxon>Gnathifera</taxon>
        <taxon>Rotifera</taxon>
        <taxon>Eurotatoria</taxon>
        <taxon>Bdelloidea</taxon>
        <taxon>Philodinida</taxon>
        <taxon>Philodinidae</taxon>
        <taxon>Rotaria</taxon>
    </lineage>
</organism>
<evidence type="ECO:0000256" key="1">
    <source>
        <dbReference type="PROSITE-ProRule" id="PRU00047"/>
    </source>
</evidence>
<keyword evidence="1" id="KW-0862">Zinc</keyword>
<evidence type="ECO:0000313" key="4">
    <source>
        <dbReference type="Proteomes" id="UP000676336"/>
    </source>
</evidence>
<name>A0A8S3GVC5_9BILA</name>
<sequence length="347" mass="40208">MRGTIGAKNWHIRIELSEHNEYINILNTGIIAFEGQLIEVSEFLAPPRLLICSRCNTPGHLKKECKNNVDLCRRCGLNRNEGEHKECIIKCHHCNGNHEATSYQCPLINDFRKELILKLKSRPDLLPQNVQLFIPTQYRSHGEKENRILFNNNKIEGNVRMTQQQQYTYHQHTNEWPLLSNNSDSTAPNKWLARDLNRNNIWRDMTKSQEIFDSLKKEFNKQEIDIAKRYQEHKLKLGSILSVMSVQIQQQNENLKPVFTTISELIPIVTLSLGICQQLATTIASSTNDRQVKLPLETTTSQIQTLINFLNEQHQLISSKHSKFVENFEKNNQLLQHGIELFTSASE</sequence>
<evidence type="ECO:0000259" key="2">
    <source>
        <dbReference type="PROSITE" id="PS50158"/>
    </source>
</evidence>
<dbReference type="InterPro" id="IPR001878">
    <property type="entry name" value="Znf_CCHC"/>
</dbReference>
<gene>
    <name evidence="3" type="ORF">SMN809_LOCUS66547</name>
</gene>
<dbReference type="PROSITE" id="PS50158">
    <property type="entry name" value="ZF_CCHC"/>
    <property type="match status" value="1"/>
</dbReference>
<dbReference type="AlphaFoldDB" id="A0A8S3GVC5"/>